<dbReference type="SMART" id="SM00421">
    <property type="entry name" value="HTH_LUXR"/>
    <property type="match status" value="1"/>
</dbReference>
<dbReference type="InterPro" id="IPR027417">
    <property type="entry name" value="P-loop_NTPase"/>
</dbReference>
<dbReference type="SUPFAM" id="SSF48452">
    <property type="entry name" value="TPR-like"/>
    <property type="match status" value="2"/>
</dbReference>
<evidence type="ECO:0000256" key="1">
    <source>
        <dbReference type="ARBA" id="ARBA00022741"/>
    </source>
</evidence>
<name>A0A916Y3T2_9MICO</name>
<protein>
    <recommendedName>
        <fullName evidence="3">HTH luxR-type domain-containing protein</fullName>
    </recommendedName>
</protein>
<dbReference type="PROSITE" id="PS50043">
    <property type="entry name" value="HTH_LUXR_2"/>
    <property type="match status" value="1"/>
</dbReference>
<evidence type="ECO:0000313" key="4">
    <source>
        <dbReference type="EMBL" id="GGD29476.1"/>
    </source>
</evidence>
<evidence type="ECO:0000313" key="5">
    <source>
        <dbReference type="Proteomes" id="UP000633205"/>
    </source>
</evidence>
<dbReference type="GO" id="GO:0006355">
    <property type="term" value="P:regulation of DNA-templated transcription"/>
    <property type="evidence" value="ECO:0007669"/>
    <property type="project" value="InterPro"/>
</dbReference>
<dbReference type="AlphaFoldDB" id="A0A916Y3T2"/>
<proteinExistence type="predicted"/>
<evidence type="ECO:0000259" key="3">
    <source>
        <dbReference type="PROSITE" id="PS50043"/>
    </source>
</evidence>
<comment type="caution">
    <text evidence="4">The sequence shown here is derived from an EMBL/GenBank/DDBJ whole genome shotgun (WGS) entry which is preliminary data.</text>
</comment>
<keyword evidence="2" id="KW-0067">ATP-binding</keyword>
<feature type="domain" description="HTH luxR-type" evidence="3">
    <location>
        <begin position="787"/>
        <end position="852"/>
    </location>
</feature>
<sequence length="856" mass="91257">MALPGREADVRRVIDLIAETPPLPGQVRLVRIDGEIGIGKSAVLGSALARVIPSSADPDAGTGPRVFVAHGDRLHAEAPLAAPRTMIEEILAAPLEELLDGATPSVLGARCASALGGSPAPVVIAVDDAHWLDPASERFLVALMQTPMLAPLTVVTAHRPGRSPAALVDVARGRGALHDRVALAPLPDDIIGEMAGALTPPQRSAVVEAARGNPLFARATIAGFQRHPAATRADEVLELADGTHSAVLRAATADDMATLDAQTRGVLEAIAVIGPDVDLETLVEVEGLDDVAVTAAARELVDRGLLSGSVHERLHPVLRVAVYRNMSTSRRAQLHRRAAHAAGAELFERADHLARVVSDITDEETEVLTRAASVAIGIEPETVVDWLGGLDPSQHTRRSRVLHARAQLLTGRAADAISGLEEMVSADPGAVEGRIVLANVLRIMGDVDEARALLAIAEESIDAVLLREYVDILAMLDGRTPERLLSRLETLPGALNRVVAAVYRTMDLLSVGDVRHARVSFRAVAEWARVVSGDELETVLHAAACAVWAAYMLDEFETGARLAERGLRRAHRIGQVDVLANFATGLSFCHASLGLLDEADAAGERAVADARRYGPAELESMALAGLMVAAQGRADLELLRERFERLEAAPLPAFGWWRRAVLTTRTRVSAMIGRPTPCPELLGGPRDAMASLRYADAAAVAAALGQGETATALIDEGLEIAREQESRGQEAMVLTCHAEILLRSGDPLAAGNLFRTARDTFDRLEMRLQYGRAHHGLAQAEALLRSRSEQLTVLTAREREIAELVAAGLRNRQIAERLVVSPRTPEQHIRNIMKKLGVSSREAIVQIVGGGRSSAG</sequence>
<dbReference type="PANTHER" id="PTHR16305:SF35">
    <property type="entry name" value="TRANSCRIPTIONAL ACTIVATOR DOMAIN"/>
    <property type="match status" value="1"/>
</dbReference>
<dbReference type="EMBL" id="BMHO01000001">
    <property type="protein sequence ID" value="GGD29476.1"/>
    <property type="molecule type" value="Genomic_DNA"/>
</dbReference>
<dbReference type="InterPro" id="IPR011990">
    <property type="entry name" value="TPR-like_helical_dom_sf"/>
</dbReference>
<dbReference type="PANTHER" id="PTHR16305">
    <property type="entry name" value="TESTICULAR SOLUBLE ADENYLYL CYCLASE"/>
    <property type="match status" value="1"/>
</dbReference>
<keyword evidence="5" id="KW-1185">Reference proteome</keyword>
<dbReference type="CDD" id="cd06170">
    <property type="entry name" value="LuxR_C_like"/>
    <property type="match status" value="1"/>
</dbReference>
<dbReference type="PRINTS" id="PR00038">
    <property type="entry name" value="HTHLUXR"/>
</dbReference>
<accession>A0A916Y3T2</accession>
<dbReference type="SUPFAM" id="SSF52540">
    <property type="entry name" value="P-loop containing nucleoside triphosphate hydrolases"/>
    <property type="match status" value="1"/>
</dbReference>
<gene>
    <name evidence="4" type="ORF">GCM10010915_07070</name>
</gene>
<dbReference type="Gene3D" id="1.25.40.10">
    <property type="entry name" value="Tetratricopeptide repeat domain"/>
    <property type="match status" value="1"/>
</dbReference>
<evidence type="ECO:0000256" key="2">
    <source>
        <dbReference type="ARBA" id="ARBA00022840"/>
    </source>
</evidence>
<dbReference type="InterPro" id="IPR036388">
    <property type="entry name" value="WH-like_DNA-bd_sf"/>
</dbReference>
<dbReference type="GO" id="GO:0003677">
    <property type="term" value="F:DNA binding"/>
    <property type="evidence" value="ECO:0007669"/>
    <property type="project" value="InterPro"/>
</dbReference>
<dbReference type="GO" id="GO:0004016">
    <property type="term" value="F:adenylate cyclase activity"/>
    <property type="evidence" value="ECO:0007669"/>
    <property type="project" value="TreeGrafter"/>
</dbReference>
<dbReference type="Gene3D" id="1.10.10.10">
    <property type="entry name" value="Winged helix-like DNA-binding domain superfamily/Winged helix DNA-binding domain"/>
    <property type="match status" value="1"/>
</dbReference>
<reference evidence="4" key="1">
    <citation type="journal article" date="2014" name="Int. J. Syst. Evol. Microbiol.">
        <title>Complete genome sequence of Corynebacterium casei LMG S-19264T (=DSM 44701T), isolated from a smear-ripened cheese.</title>
        <authorList>
            <consortium name="US DOE Joint Genome Institute (JGI-PGF)"/>
            <person name="Walter F."/>
            <person name="Albersmeier A."/>
            <person name="Kalinowski J."/>
            <person name="Ruckert C."/>
        </authorList>
    </citation>
    <scope>NUCLEOTIDE SEQUENCE</scope>
    <source>
        <strain evidence="4">CGMCC 1.15152</strain>
    </source>
</reference>
<dbReference type="Pfam" id="PF13191">
    <property type="entry name" value="AAA_16"/>
    <property type="match status" value="1"/>
</dbReference>
<keyword evidence="1" id="KW-0547">Nucleotide-binding</keyword>
<dbReference type="SUPFAM" id="SSF46894">
    <property type="entry name" value="C-terminal effector domain of the bipartite response regulators"/>
    <property type="match status" value="1"/>
</dbReference>
<dbReference type="Pfam" id="PF00196">
    <property type="entry name" value="GerE"/>
    <property type="match status" value="1"/>
</dbReference>
<dbReference type="GO" id="GO:0005524">
    <property type="term" value="F:ATP binding"/>
    <property type="evidence" value="ECO:0007669"/>
    <property type="project" value="UniProtKB-KW"/>
</dbReference>
<dbReference type="RefSeq" id="WP_188710918.1">
    <property type="nucleotide sequence ID" value="NZ_BMHO01000001.1"/>
</dbReference>
<dbReference type="Proteomes" id="UP000633205">
    <property type="component" value="Unassembled WGS sequence"/>
</dbReference>
<organism evidence="4 5">
    <name type="scientific">Microbacterium faecale</name>
    <dbReference type="NCBI Taxonomy" id="1804630"/>
    <lineage>
        <taxon>Bacteria</taxon>
        <taxon>Bacillati</taxon>
        <taxon>Actinomycetota</taxon>
        <taxon>Actinomycetes</taxon>
        <taxon>Micrococcales</taxon>
        <taxon>Microbacteriaceae</taxon>
        <taxon>Microbacterium</taxon>
    </lineage>
</organism>
<dbReference type="InterPro" id="IPR016032">
    <property type="entry name" value="Sig_transdc_resp-reg_C-effctor"/>
</dbReference>
<dbReference type="GO" id="GO:0005737">
    <property type="term" value="C:cytoplasm"/>
    <property type="evidence" value="ECO:0007669"/>
    <property type="project" value="TreeGrafter"/>
</dbReference>
<dbReference type="InterPro" id="IPR041664">
    <property type="entry name" value="AAA_16"/>
</dbReference>
<dbReference type="InterPro" id="IPR000792">
    <property type="entry name" value="Tscrpt_reg_LuxR_C"/>
</dbReference>
<reference evidence="4" key="2">
    <citation type="submission" date="2020-09" db="EMBL/GenBank/DDBJ databases">
        <authorList>
            <person name="Sun Q."/>
            <person name="Zhou Y."/>
        </authorList>
    </citation>
    <scope>NUCLEOTIDE SEQUENCE</scope>
    <source>
        <strain evidence="4">CGMCC 1.15152</strain>
    </source>
</reference>